<dbReference type="GO" id="GO:0008999">
    <property type="term" value="F:protein-N-terminal-alanine acetyltransferase activity"/>
    <property type="evidence" value="ECO:0007669"/>
    <property type="project" value="UniProtKB-EC"/>
</dbReference>
<dbReference type="InterPro" id="IPR016181">
    <property type="entry name" value="Acyl_CoA_acyltransferase"/>
</dbReference>
<evidence type="ECO:0000313" key="7">
    <source>
        <dbReference type="EMBL" id="QNM83755.1"/>
    </source>
</evidence>
<sequence>MTVTLTTGCSADLDGVMNVMGAAFAEEFGEAWTRAQCSGILPMTGVKLLLACTAEQVVGFALYRTVAGDSELLLLAVAPEAQGDGVGRALLEQYIEDSKKNDAESIHLEVRDGNSAVRLYEAAGFQQTNRRKNYYRGRGGAQFDALTFMLSA</sequence>
<dbReference type="Pfam" id="PF13673">
    <property type="entry name" value="Acetyltransf_10"/>
    <property type="match status" value="1"/>
</dbReference>
<dbReference type="KEGG" id="ssau:H8M03_05390"/>
<evidence type="ECO:0000256" key="4">
    <source>
        <dbReference type="ARBA" id="ARBA00023315"/>
    </source>
</evidence>
<dbReference type="Gene3D" id="3.40.630.30">
    <property type="match status" value="1"/>
</dbReference>
<dbReference type="RefSeq" id="WP_187480709.1">
    <property type="nucleotide sequence ID" value="NZ_CP060697.1"/>
</dbReference>
<keyword evidence="7" id="KW-0689">Ribosomal protein</keyword>
<dbReference type="InterPro" id="IPR006464">
    <property type="entry name" value="AcTrfase_RimI/Ard1"/>
</dbReference>
<dbReference type="NCBIfam" id="TIGR01575">
    <property type="entry name" value="rimI"/>
    <property type="match status" value="1"/>
</dbReference>
<evidence type="ECO:0000313" key="8">
    <source>
        <dbReference type="Proteomes" id="UP000515861"/>
    </source>
</evidence>
<reference evidence="7 8" key="1">
    <citation type="submission" date="2020-08" db="EMBL/GenBank/DDBJ databases">
        <title>Sphingomonas sp. sand1-3 16S ribosomal RNA gene Genome sequencing and assembly.</title>
        <authorList>
            <person name="Kang M."/>
        </authorList>
    </citation>
    <scope>NUCLEOTIDE SEQUENCE [LARGE SCALE GENOMIC DNA]</scope>
    <source>
        <strain evidence="8">sand1-3</strain>
    </source>
</reference>
<dbReference type="PANTHER" id="PTHR43420">
    <property type="entry name" value="ACETYLTRANSFERASE"/>
    <property type="match status" value="1"/>
</dbReference>
<name>A0A7G9L556_9SPHN</name>
<dbReference type="SUPFAM" id="SSF55729">
    <property type="entry name" value="Acyl-CoA N-acyltransferases (Nat)"/>
    <property type="match status" value="1"/>
</dbReference>
<evidence type="ECO:0000256" key="1">
    <source>
        <dbReference type="ARBA" id="ARBA00005395"/>
    </source>
</evidence>
<dbReference type="PROSITE" id="PS51186">
    <property type="entry name" value="GNAT"/>
    <property type="match status" value="1"/>
</dbReference>
<dbReference type="GO" id="GO:0005840">
    <property type="term" value="C:ribosome"/>
    <property type="evidence" value="ECO:0007669"/>
    <property type="project" value="UniProtKB-KW"/>
</dbReference>
<proteinExistence type="inferred from homology"/>
<feature type="domain" description="N-acetyltransferase" evidence="6">
    <location>
        <begin position="1"/>
        <end position="149"/>
    </location>
</feature>
<dbReference type="CDD" id="cd04301">
    <property type="entry name" value="NAT_SF"/>
    <property type="match status" value="1"/>
</dbReference>
<dbReference type="InterPro" id="IPR050680">
    <property type="entry name" value="YpeA/RimI_acetyltransf"/>
</dbReference>
<comment type="subcellular location">
    <subcellularLocation>
        <location evidence="5">Cytoplasm</location>
    </subcellularLocation>
</comment>
<evidence type="ECO:0000256" key="5">
    <source>
        <dbReference type="RuleBase" id="RU363094"/>
    </source>
</evidence>
<dbReference type="InterPro" id="IPR000182">
    <property type="entry name" value="GNAT_dom"/>
</dbReference>
<keyword evidence="2 5" id="KW-0963">Cytoplasm</keyword>
<dbReference type="AlphaFoldDB" id="A0A7G9L556"/>
<accession>A0A7G9L556</accession>
<keyword evidence="8" id="KW-1185">Reference proteome</keyword>
<comment type="similarity">
    <text evidence="1 5">Belongs to the acetyltransferase family. RimI subfamily.</text>
</comment>
<dbReference type="Proteomes" id="UP000515861">
    <property type="component" value="Chromosome"/>
</dbReference>
<evidence type="ECO:0000256" key="3">
    <source>
        <dbReference type="ARBA" id="ARBA00022679"/>
    </source>
</evidence>
<dbReference type="EC" id="2.3.1.266" evidence="5"/>
<keyword evidence="3 7" id="KW-0808">Transferase</keyword>
<dbReference type="GO" id="GO:0005737">
    <property type="term" value="C:cytoplasm"/>
    <property type="evidence" value="ECO:0007669"/>
    <property type="project" value="UniProtKB-SubCell"/>
</dbReference>
<gene>
    <name evidence="7" type="primary">rimI</name>
    <name evidence="7" type="ORF">H8M03_05390</name>
</gene>
<comment type="function">
    <text evidence="5">Acetylates the N-terminal alanine of ribosomal protein bS18.</text>
</comment>
<organism evidence="7 8">
    <name type="scientific">Sphingomonas sabuli</name>
    <dbReference type="NCBI Taxonomy" id="2764186"/>
    <lineage>
        <taxon>Bacteria</taxon>
        <taxon>Pseudomonadati</taxon>
        <taxon>Pseudomonadota</taxon>
        <taxon>Alphaproteobacteria</taxon>
        <taxon>Sphingomonadales</taxon>
        <taxon>Sphingomonadaceae</taxon>
        <taxon>Sphingomonas</taxon>
    </lineage>
</organism>
<dbReference type="PANTHER" id="PTHR43420:SF44">
    <property type="entry name" value="ACETYLTRANSFERASE YPEA"/>
    <property type="match status" value="1"/>
</dbReference>
<comment type="catalytic activity">
    <reaction evidence="5">
        <text>N-terminal L-alanyl-[ribosomal protein bS18] + acetyl-CoA = N-terminal N(alpha)-acetyl-L-alanyl-[ribosomal protein bS18] + CoA + H(+)</text>
        <dbReference type="Rhea" id="RHEA:43756"/>
        <dbReference type="Rhea" id="RHEA-COMP:10676"/>
        <dbReference type="Rhea" id="RHEA-COMP:10677"/>
        <dbReference type="ChEBI" id="CHEBI:15378"/>
        <dbReference type="ChEBI" id="CHEBI:57287"/>
        <dbReference type="ChEBI" id="CHEBI:57288"/>
        <dbReference type="ChEBI" id="CHEBI:64718"/>
        <dbReference type="ChEBI" id="CHEBI:83683"/>
        <dbReference type="EC" id="2.3.1.266"/>
    </reaction>
</comment>
<dbReference type="EMBL" id="CP060697">
    <property type="protein sequence ID" value="QNM83755.1"/>
    <property type="molecule type" value="Genomic_DNA"/>
</dbReference>
<evidence type="ECO:0000256" key="2">
    <source>
        <dbReference type="ARBA" id="ARBA00022490"/>
    </source>
</evidence>
<keyword evidence="4" id="KW-0012">Acyltransferase</keyword>
<evidence type="ECO:0000259" key="6">
    <source>
        <dbReference type="PROSITE" id="PS51186"/>
    </source>
</evidence>
<keyword evidence="7" id="KW-0687">Ribonucleoprotein</keyword>
<protein>
    <recommendedName>
        <fullName evidence="5">[Ribosomal protein bS18]-alanine N-acetyltransferase</fullName>
        <ecNumber evidence="5">2.3.1.266</ecNumber>
    </recommendedName>
</protein>